<reference evidence="1 2" key="1">
    <citation type="submission" date="2018-07" db="EMBL/GenBank/DDBJ databases">
        <title>Genome sequencing of Moraxellaceae gen. HYN0046.</title>
        <authorList>
            <person name="Kim M."/>
            <person name="Yi H."/>
        </authorList>
    </citation>
    <scope>NUCLEOTIDE SEQUENCE [LARGE SCALE GENOMIC DNA]</scope>
    <source>
        <strain evidence="1 2">HYN0046</strain>
    </source>
</reference>
<sequence>MKHDDHEVVSVFKRQGMPLSVKLVEMLNEHFLHQSERRGCGYTQATRVLAEYINLPRSLLEFDDLKLFEDATMKSLREVMVHAHSNGLVLDSWRNLDINPNVREYLQQHDPASAPFAQALQEQVEWQHQLRHIHAQVKLEESLLIVAVIQDIILPPEQTDGLTDLPVLLERPKVGSCPMAEKFFLEIAYYRVARRGLVNVFVDANNRPLLIEKINMGDDHSCISLETLLVNGVRVPPGSSFAVAYDDERVSKQKAKGLAGFIMPVSEIEGFWFLRLTTLVVSPQNRKRAFSTHFDQQVEKGLFSPDVATLSQLKEVASRQVTGA</sequence>
<dbReference type="OrthoDB" id="6671964at2"/>
<organism evidence="1 2">
    <name type="scientific">Aquirhabdus parva</name>
    <dbReference type="NCBI Taxonomy" id="2283318"/>
    <lineage>
        <taxon>Bacteria</taxon>
        <taxon>Pseudomonadati</taxon>
        <taxon>Pseudomonadota</taxon>
        <taxon>Gammaproteobacteria</taxon>
        <taxon>Moraxellales</taxon>
        <taxon>Moraxellaceae</taxon>
        <taxon>Aquirhabdus</taxon>
    </lineage>
</organism>
<dbReference type="KEGG" id="mbah:HYN46_14850"/>
<evidence type="ECO:0000313" key="2">
    <source>
        <dbReference type="Proteomes" id="UP000253940"/>
    </source>
</evidence>
<protein>
    <submittedName>
        <fullName evidence="1">Uncharacterized protein</fullName>
    </submittedName>
</protein>
<gene>
    <name evidence="1" type="ORF">HYN46_14850</name>
</gene>
<accession>A0A345P9P7</accession>
<evidence type="ECO:0000313" key="1">
    <source>
        <dbReference type="EMBL" id="AXI04006.1"/>
    </source>
</evidence>
<name>A0A345P9P7_9GAMM</name>
<dbReference type="Proteomes" id="UP000253940">
    <property type="component" value="Chromosome"/>
</dbReference>
<dbReference type="EMBL" id="CP031222">
    <property type="protein sequence ID" value="AXI04006.1"/>
    <property type="molecule type" value="Genomic_DNA"/>
</dbReference>
<proteinExistence type="predicted"/>
<keyword evidence="2" id="KW-1185">Reference proteome</keyword>
<dbReference type="AlphaFoldDB" id="A0A345P9P7"/>